<organism evidence="3 4">
    <name type="scientific">Prochlorothrix hollandica PCC 9006 = CALU 1027</name>
    <dbReference type="NCBI Taxonomy" id="317619"/>
    <lineage>
        <taxon>Bacteria</taxon>
        <taxon>Bacillati</taxon>
        <taxon>Cyanobacteriota</taxon>
        <taxon>Cyanophyceae</taxon>
        <taxon>Prochlorotrichales</taxon>
        <taxon>Prochlorotrichaceae</taxon>
        <taxon>Prochlorothrix</taxon>
    </lineage>
</organism>
<dbReference type="EMBL" id="AJTX02000002">
    <property type="protein sequence ID" value="KKJ01213.1"/>
    <property type="molecule type" value="Genomic_DNA"/>
</dbReference>
<evidence type="ECO:0000313" key="3">
    <source>
        <dbReference type="EMBL" id="KKJ01213.1"/>
    </source>
</evidence>
<accession>A0A0M2Q1N0</accession>
<dbReference type="Proteomes" id="UP000034681">
    <property type="component" value="Unassembled WGS sequence"/>
</dbReference>
<feature type="domain" description="PPM-type phosphatase" evidence="2">
    <location>
        <begin position="203"/>
        <end position="424"/>
    </location>
</feature>
<dbReference type="Gene3D" id="3.60.40.10">
    <property type="entry name" value="PPM-type phosphatase domain"/>
    <property type="match status" value="1"/>
</dbReference>
<protein>
    <recommendedName>
        <fullName evidence="2">PPM-type phosphatase domain-containing protein</fullName>
    </recommendedName>
</protein>
<evidence type="ECO:0000313" key="4">
    <source>
        <dbReference type="Proteomes" id="UP000034681"/>
    </source>
</evidence>
<dbReference type="InterPro" id="IPR001932">
    <property type="entry name" value="PPM-type_phosphatase-like_dom"/>
</dbReference>
<dbReference type="RefSeq" id="WP_017713804.1">
    <property type="nucleotide sequence ID" value="NZ_KB235941.1"/>
</dbReference>
<keyword evidence="4" id="KW-1185">Reference proteome</keyword>
<evidence type="ECO:0000259" key="2">
    <source>
        <dbReference type="Pfam" id="PF13672"/>
    </source>
</evidence>
<dbReference type="AlphaFoldDB" id="A0A0M2Q1N0"/>
<name>A0A0M2Q1N0_PROHO</name>
<dbReference type="Pfam" id="PF13672">
    <property type="entry name" value="PP2C_2"/>
    <property type="match status" value="1"/>
</dbReference>
<dbReference type="InterPro" id="IPR036457">
    <property type="entry name" value="PPM-type-like_dom_sf"/>
</dbReference>
<sequence>MLSSKIKNCLTKIFLDFKKLLHLELNTAYEDQGSEAVMAERKVKLNKEEYDNVIKKWPAANPAIIKISKPGSDIYYETEVRSISKIDDIPKECVAYIQRLKEKQIPPKNAQKSKATTTNKKSQTTSQNFYKDEPDHSKPLIISPSGLPATLNPISLNTSDIQKNTSPIPSDYYYYVDPPKLSIEEYPYSSESWNWIGISDYVVGASHLKSKPAVPCQDTALATILDRPIILVSDGAGSCKLSHFGSNAVVRKLSHFIAERRQVNSEILDVDKTYNKDSLKNYAMDIIEYAMQVLQQEAESKNDKLSSFQCTLSIVTVGTKKSFWLRVGDSPIIVQRMKSTDLLGTMNKGEFSNQTSFLSENLSEEQIQYGLVDMDDVRGFCSLSDGAAEKLMSSDGKRIAPAISKLLDSLRIGELLYQDLHDFLSDSEYWIKTTGDDKSFAALAFQSNR</sequence>
<comment type="caution">
    <text evidence="3">The sequence shown here is derived from an EMBL/GenBank/DDBJ whole genome shotgun (WGS) entry which is preliminary data.</text>
</comment>
<evidence type="ECO:0000256" key="1">
    <source>
        <dbReference type="SAM" id="MobiDB-lite"/>
    </source>
</evidence>
<proteinExistence type="predicted"/>
<dbReference type="SUPFAM" id="SSF81606">
    <property type="entry name" value="PP2C-like"/>
    <property type="match status" value="1"/>
</dbReference>
<dbReference type="STRING" id="317619.GCA_000332315_03612"/>
<feature type="region of interest" description="Disordered" evidence="1">
    <location>
        <begin position="106"/>
        <end position="135"/>
    </location>
</feature>
<reference evidence="3" key="1">
    <citation type="submission" date="2012-04" db="EMBL/GenBank/DDBJ databases">
        <authorList>
            <person name="Borisov I.G."/>
            <person name="Ivanikova N.V."/>
            <person name="Pinevich A.V."/>
        </authorList>
    </citation>
    <scope>NUCLEOTIDE SEQUENCE</scope>
    <source>
        <strain evidence="3">CALU 1027</strain>
    </source>
</reference>
<feature type="compositionally biased region" description="Low complexity" evidence="1">
    <location>
        <begin position="108"/>
        <end position="128"/>
    </location>
</feature>
<gene>
    <name evidence="3" type="ORF">PROH_02175</name>
</gene>